<dbReference type="Pfam" id="PF11138">
    <property type="entry name" value="DUF2911"/>
    <property type="match status" value="1"/>
</dbReference>
<feature type="signal peptide" evidence="1">
    <location>
        <begin position="1"/>
        <end position="22"/>
    </location>
</feature>
<dbReference type="RefSeq" id="WP_183685808.1">
    <property type="nucleotide sequence ID" value="NZ_JACHIA010000019.1"/>
</dbReference>
<dbReference type="AlphaFoldDB" id="A0A841H3Z1"/>
<evidence type="ECO:0000256" key="1">
    <source>
        <dbReference type="SAM" id="SignalP"/>
    </source>
</evidence>
<dbReference type="InterPro" id="IPR021314">
    <property type="entry name" value="DUF2911"/>
</dbReference>
<dbReference type="EMBL" id="JACHIA010000019">
    <property type="protein sequence ID" value="MBB6072935.1"/>
    <property type="molecule type" value="Genomic_DNA"/>
</dbReference>
<keyword evidence="1" id="KW-0732">Signal</keyword>
<evidence type="ECO:0000313" key="3">
    <source>
        <dbReference type="Proteomes" id="UP000582837"/>
    </source>
</evidence>
<accession>A0A841H3Z1</accession>
<reference evidence="2 3" key="1">
    <citation type="submission" date="2020-08" db="EMBL/GenBank/DDBJ databases">
        <title>Genomic Encyclopedia of Type Strains, Phase IV (KMG-IV): sequencing the most valuable type-strain genomes for metagenomic binning, comparative biology and taxonomic classification.</title>
        <authorList>
            <person name="Goeker M."/>
        </authorList>
    </citation>
    <scope>NUCLEOTIDE SEQUENCE [LARGE SCALE GENOMIC DNA]</scope>
    <source>
        <strain evidence="2 3">DSM 29007</strain>
    </source>
</reference>
<dbReference type="Proteomes" id="UP000582837">
    <property type="component" value="Unassembled WGS sequence"/>
</dbReference>
<keyword evidence="3" id="KW-1185">Reference proteome</keyword>
<name>A0A841H3Z1_9BACT</name>
<evidence type="ECO:0008006" key="4">
    <source>
        <dbReference type="Google" id="ProtNLM"/>
    </source>
</evidence>
<proteinExistence type="predicted"/>
<evidence type="ECO:0000313" key="2">
    <source>
        <dbReference type="EMBL" id="MBB6072935.1"/>
    </source>
</evidence>
<organism evidence="2 3">
    <name type="scientific">Longimicrobium terrae</name>
    <dbReference type="NCBI Taxonomy" id="1639882"/>
    <lineage>
        <taxon>Bacteria</taxon>
        <taxon>Pseudomonadati</taxon>
        <taxon>Gemmatimonadota</taxon>
        <taxon>Longimicrobiia</taxon>
        <taxon>Longimicrobiales</taxon>
        <taxon>Longimicrobiaceae</taxon>
        <taxon>Longimicrobium</taxon>
    </lineage>
</organism>
<gene>
    <name evidence="2" type="ORF">HNQ61_004601</name>
</gene>
<feature type="chain" id="PRO_5032829866" description="DUF2911 domain-containing protein" evidence="1">
    <location>
        <begin position="23"/>
        <end position="390"/>
    </location>
</feature>
<sequence length="390" mass="41799">MRFLCSAAVPLLAATLAPAAHAQMRADSAALVTVLGRDTLALERWVQQPGRITAEAVVRSPRTTLRRYVAELADDGMMTAFEEHTYLPSAPDEPVRSETWVRAGEGWTRTLTEGDSTRASQVSGPAAALPFVDLVHWPFNLVVARAPGQGGTQPLFSGGRMMNFTVAPAGAGAWTLTHPMRGPSVARVDASGRMVSLDAAGTTRKVVVTRVPWLGNEMQAAAARWEAADRAGRGMGELSGRGREEETLSGARIVIDYGQPVRRGRDIFPAVVRWGQLWRTGANRATHLTTDRALVLGEGANTLRVPAGEYTLFSMPAEDGGVLIVNRQTGQNGTSYDAARDVGRVPMRREAIAAPVETFTIDVVPGAAGAGTLRLSWDRTAFVIPVRVEP</sequence>
<comment type="caution">
    <text evidence="2">The sequence shown here is derived from an EMBL/GenBank/DDBJ whole genome shotgun (WGS) entry which is preliminary data.</text>
</comment>
<protein>
    <recommendedName>
        <fullName evidence="4">DUF2911 domain-containing protein</fullName>
    </recommendedName>
</protein>